<dbReference type="STRING" id="6290.A0A0N4WES5"/>
<dbReference type="WBParaSite" id="HPLM_0000916001-mRNA-1">
    <property type="protein sequence ID" value="HPLM_0000916001-mRNA-1"/>
    <property type="gene ID" value="HPLM_0000916001"/>
</dbReference>
<dbReference type="Proteomes" id="UP000268014">
    <property type="component" value="Unassembled WGS sequence"/>
</dbReference>
<protein>
    <submittedName>
        <fullName evidence="5">DB domain-containing protein</fullName>
    </submittedName>
</protein>
<keyword evidence="1" id="KW-1133">Transmembrane helix</keyword>
<feature type="domain" description="Domain of unknown function DB" evidence="2">
    <location>
        <begin position="51"/>
        <end position="148"/>
    </location>
</feature>
<evidence type="ECO:0000313" key="4">
    <source>
        <dbReference type="Proteomes" id="UP000268014"/>
    </source>
</evidence>
<dbReference type="PANTHER" id="PTHR46705:SF15">
    <property type="entry name" value="DOMAIN OF UNKNOWN FUNCTION DB DOMAIN-CONTAINING PROTEIN"/>
    <property type="match status" value="1"/>
</dbReference>
<dbReference type="PANTHER" id="PTHR46705">
    <property type="entry name" value="PROTEIN CBG09805"/>
    <property type="match status" value="1"/>
</dbReference>
<sequence>MHLELAAQSGYLLPAGTSHVNIAMIAGVAIFFAVMAVGFGKQTPNEKLKECCATLHEADQECVSKFCDFNAISQTNILSFLSKCSERGPTVGNMWDCVSLRHDHTKCCQAKGVEGKCLEYCSAHDGVPTNYLDYLFCVESFNEIRDCFVEHIEKNPPFKKKGGKGGKGGKGK</sequence>
<dbReference type="EMBL" id="UZAF01017002">
    <property type="protein sequence ID" value="VDO36732.1"/>
    <property type="molecule type" value="Genomic_DNA"/>
</dbReference>
<dbReference type="AlphaFoldDB" id="A0A0N4WES5"/>
<keyword evidence="4" id="KW-1185">Reference proteome</keyword>
<organism evidence="5">
    <name type="scientific">Haemonchus placei</name>
    <name type="common">Barber's pole worm</name>
    <dbReference type="NCBI Taxonomy" id="6290"/>
    <lineage>
        <taxon>Eukaryota</taxon>
        <taxon>Metazoa</taxon>
        <taxon>Ecdysozoa</taxon>
        <taxon>Nematoda</taxon>
        <taxon>Chromadorea</taxon>
        <taxon>Rhabditida</taxon>
        <taxon>Rhabditina</taxon>
        <taxon>Rhabditomorpha</taxon>
        <taxon>Strongyloidea</taxon>
        <taxon>Trichostrongylidae</taxon>
        <taxon>Haemonchus</taxon>
    </lineage>
</organism>
<evidence type="ECO:0000256" key="1">
    <source>
        <dbReference type="SAM" id="Phobius"/>
    </source>
</evidence>
<dbReference type="OMA" id="EIRDCFH"/>
<keyword evidence="1" id="KW-0472">Membrane</keyword>
<feature type="transmembrane region" description="Helical" evidence="1">
    <location>
        <begin position="20"/>
        <end position="39"/>
    </location>
</feature>
<gene>
    <name evidence="3" type="ORF">HPLM_LOCUS9152</name>
</gene>
<dbReference type="Pfam" id="PF01682">
    <property type="entry name" value="DB"/>
    <property type="match status" value="1"/>
</dbReference>
<evidence type="ECO:0000313" key="3">
    <source>
        <dbReference type="EMBL" id="VDO36732.1"/>
    </source>
</evidence>
<evidence type="ECO:0000259" key="2">
    <source>
        <dbReference type="Pfam" id="PF01682"/>
    </source>
</evidence>
<keyword evidence="1" id="KW-0812">Transmembrane</keyword>
<dbReference type="OrthoDB" id="5843172at2759"/>
<accession>A0A0N4WES5</accession>
<reference evidence="3 4" key="2">
    <citation type="submission" date="2018-11" db="EMBL/GenBank/DDBJ databases">
        <authorList>
            <consortium name="Pathogen Informatics"/>
        </authorList>
    </citation>
    <scope>NUCLEOTIDE SEQUENCE [LARGE SCALE GENOMIC DNA]</scope>
    <source>
        <strain evidence="3 4">MHpl1</strain>
    </source>
</reference>
<dbReference type="InterPro" id="IPR002602">
    <property type="entry name" value="DB"/>
</dbReference>
<evidence type="ECO:0000313" key="5">
    <source>
        <dbReference type="WBParaSite" id="HPLM_0000916001-mRNA-1"/>
    </source>
</evidence>
<name>A0A0N4WES5_HAEPC</name>
<reference evidence="5" key="1">
    <citation type="submission" date="2017-02" db="UniProtKB">
        <authorList>
            <consortium name="WormBaseParasite"/>
        </authorList>
    </citation>
    <scope>IDENTIFICATION</scope>
</reference>
<proteinExistence type="predicted"/>